<accession>A0AC35G5L5</accession>
<evidence type="ECO:0000313" key="2">
    <source>
        <dbReference type="WBParaSite" id="PS1159_v2.g24269.t1"/>
    </source>
</evidence>
<dbReference type="WBParaSite" id="PS1159_v2.g24269.t1">
    <property type="protein sequence ID" value="PS1159_v2.g24269.t1"/>
    <property type="gene ID" value="PS1159_v2.g24269"/>
</dbReference>
<name>A0AC35G5L5_9BILA</name>
<organism evidence="1 2">
    <name type="scientific">Panagrolaimus sp. PS1159</name>
    <dbReference type="NCBI Taxonomy" id="55785"/>
    <lineage>
        <taxon>Eukaryota</taxon>
        <taxon>Metazoa</taxon>
        <taxon>Ecdysozoa</taxon>
        <taxon>Nematoda</taxon>
        <taxon>Chromadorea</taxon>
        <taxon>Rhabditida</taxon>
        <taxon>Tylenchina</taxon>
        <taxon>Panagrolaimomorpha</taxon>
        <taxon>Panagrolaimoidea</taxon>
        <taxon>Panagrolaimidae</taxon>
        <taxon>Panagrolaimus</taxon>
    </lineage>
</organism>
<protein>
    <submittedName>
        <fullName evidence="2">Homeobox domain-containing protein</fullName>
    </submittedName>
</protein>
<evidence type="ECO:0000313" key="1">
    <source>
        <dbReference type="Proteomes" id="UP000887580"/>
    </source>
</evidence>
<proteinExistence type="predicted"/>
<sequence length="735" mass="83365">MSSTSSSTLMSSPLFTPKFVPHRMVWKNVDDVCYECIDRDTYASVVVRLRKFETSNMELYKSFIAKAEKEAIKHECLANLTQILIDEVNHISITVSENPRGITFMKYVETYGAEKEFTKELQQILMNLAGLFKLLNETGKDLCALPLQHLIIVKNGEKFESMKIRRPFLSALTKRNLLSPYNRYPTSNPSFVDIASIAFYAFTKQNLFDQENLEDALTLLEPQQRTFINDLLNAISFEVVSNTIKTLTSSSDASVENSSSAAAIEIITPSECDETTSDTSSFGVCDDEEVEQNEIAANNSDSDYDIVKSIKDDDEEEVRTAIGKEDEEDLMTANGDDADECKTAIEDECDEVKTAIGKEDADEIKTVVQEHTDFSAFQLEALEDAFKYTHYPDIFAVEKIAKKINLPERTVEVWFKHRRAGYAKLNDDAETVLSEEYDEFESDFEDETELNTAVGDEIETQTAIEDDETKTAIEDEFDETKTAIENDEDETKTAIEGDEVKTISEEDAYALEKEKHIAQCVFPVVVQTKQCFIPVFPFKKVADGFGLLLPNLDKVFKFHPKFQLNFASLDIEGNTLVYKRQFSSFAYRQLVVYCENDEITHVTYEYCYGSLVHGKCNNSVTYKRFADLCADANFCMMEVYIAVANALSTLAIYTFKNYGVDGLTIKFMGNQKIQCEIDDQVILMNKDQQVLVASDAQNKMPSFEFLKSLIADLSKMSENFEKTSNKKFTVTFTEQ</sequence>
<dbReference type="Proteomes" id="UP000887580">
    <property type="component" value="Unplaced"/>
</dbReference>
<reference evidence="2" key="1">
    <citation type="submission" date="2022-11" db="UniProtKB">
        <authorList>
            <consortium name="WormBaseParasite"/>
        </authorList>
    </citation>
    <scope>IDENTIFICATION</scope>
</reference>